<dbReference type="RefSeq" id="WP_132083661.1">
    <property type="nucleotide sequence ID" value="NZ_SLUK01000001.1"/>
</dbReference>
<dbReference type="InterPro" id="IPR036397">
    <property type="entry name" value="RNaseH_sf"/>
</dbReference>
<dbReference type="GO" id="GO:0003677">
    <property type="term" value="F:DNA binding"/>
    <property type="evidence" value="ECO:0007669"/>
    <property type="project" value="UniProtKB-UniRule"/>
</dbReference>
<keyword evidence="6 13" id="KW-0235">DNA replication</keyword>
<name>A0A9X8UM47_9FIRM</name>
<keyword evidence="18" id="KW-1185">Reference proteome</keyword>
<dbReference type="AlphaFoldDB" id="A0A9X8UM47"/>
<evidence type="ECO:0000256" key="6">
    <source>
        <dbReference type="ARBA" id="ARBA00022705"/>
    </source>
</evidence>
<dbReference type="FunFam" id="1.20.1060.10:FF:000001">
    <property type="entry name" value="DNA polymerase I"/>
    <property type="match status" value="1"/>
</dbReference>
<dbReference type="InterPro" id="IPR029060">
    <property type="entry name" value="PIN-like_dom_sf"/>
</dbReference>
<sequence length="888" mass="97851">MKLLCLDSNSILNRAFYGIKLLSTKDGVYTNAIFGYMNIFKKLLDEVRPDAVACAFDLRAPTFRHKMYDGYKAQRKGMPEELAMQLPLVQELLQHLGYKIVQVEGYEADDILGTFCALCERQGAECVIATGDRDSLQLVSEQTTVLLASTKMGKPATTVCTPQYIKETYGIEPRQLIDVKSLMGDSSDNIPGVSGIGEKGALGLISKSGSLQALYQNLDSLGLSPKLREKLEAGRESAFMSYELATICREVPLDGELSHYLPGAPDYPAAAGLLSRLQMFSLIKRLEIPEGAAAAAPASEEAVPAAPLCKEVADGSAQDLGALLAEKERVLDLCPLIAEDALRAFAIDTDGKVLRFTEDLPDYQALAKKLLESPNPKRVRDLKALYRYAYKNDINLQNVIFDLELAAYLLSPNSTEYTVGQLMGEYALPSCEAVFPDGEEEPEPPEKPKGKKPAGDPLRALCRDCAQMGALCDKLQSEVEQGGLSTVLDTIELPLAGVLAAMELWGFRVDGGGIEEFGKALDGDIAGLEESIYALAGEQFNINSPKQLGEILFEKLGLPARRKTKSGYSTDAAVLESLEDYHLIVPQILEYRKLTKLKSTYVDGLLKVVGPDGRIHSVFRQTETRTGRISSTEPNMQNIPVRTKLGSQMRRFFVCEPGWVLLDADYSQIELRVLAHISGDKAMREAFKTGEDIHTQTAAQVFDLPPLMVTPEMRSRAKAVNFGIVYGIGAFSLAKNIGVSVAEADRYIKSYLATYSGVKRYMDETVEKAKRDGYVTTILGRRRYLPELQSSNKNIQAFGKRVAMNTPIQGTAADIIKLAMIKVYNRLKKEKMRARLILQVHDELIVEAPKDEQDRAGMILREEMENAVHLAVDMKVDLGAGESWYDAK</sequence>
<keyword evidence="8 13" id="KW-0239">DNA-directed DNA polymerase</keyword>
<dbReference type="SUPFAM" id="SSF47807">
    <property type="entry name" value="5' to 3' exonuclease, C-terminal subdomain"/>
    <property type="match status" value="1"/>
</dbReference>
<evidence type="ECO:0000256" key="12">
    <source>
        <dbReference type="NCBIfam" id="TIGR00593"/>
    </source>
</evidence>
<dbReference type="SUPFAM" id="SSF88723">
    <property type="entry name" value="PIN domain-like"/>
    <property type="match status" value="1"/>
</dbReference>
<dbReference type="Pfam" id="PF02739">
    <property type="entry name" value="5_3_exonuc_N"/>
    <property type="match status" value="1"/>
</dbReference>
<dbReference type="GO" id="GO:0006302">
    <property type="term" value="P:double-strand break repair"/>
    <property type="evidence" value="ECO:0007669"/>
    <property type="project" value="TreeGrafter"/>
</dbReference>
<feature type="region of interest" description="Disordered" evidence="14">
    <location>
        <begin position="435"/>
        <end position="455"/>
    </location>
</feature>
<proteinExistence type="inferred from homology"/>
<dbReference type="SMART" id="SM00279">
    <property type="entry name" value="HhH2"/>
    <property type="match status" value="1"/>
</dbReference>
<gene>
    <name evidence="13" type="primary">polA</name>
    <name evidence="17" type="ORF">EDD78_101310</name>
</gene>
<dbReference type="CDD" id="cd09898">
    <property type="entry name" value="H3TH_53EXO"/>
    <property type="match status" value="1"/>
</dbReference>
<keyword evidence="13" id="KW-0378">Hydrolase</keyword>
<dbReference type="GO" id="GO:0008409">
    <property type="term" value="F:5'-3' exonuclease activity"/>
    <property type="evidence" value="ECO:0007669"/>
    <property type="project" value="UniProtKB-UniRule"/>
</dbReference>
<protein>
    <recommendedName>
        <fullName evidence="3 12">DNA polymerase I</fullName>
        <ecNumber evidence="2 12">2.7.7.7</ecNumber>
    </recommendedName>
</protein>
<keyword evidence="7 13" id="KW-0227">DNA damage</keyword>
<dbReference type="CDD" id="cd08637">
    <property type="entry name" value="DNA_pol_A_pol_I_C"/>
    <property type="match status" value="1"/>
</dbReference>
<comment type="catalytic activity">
    <reaction evidence="11 13">
        <text>DNA(n) + a 2'-deoxyribonucleoside 5'-triphosphate = DNA(n+1) + diphosphate</text>
        <dbReference type="Rhea" id="RHEA:22508"/>
        <dbReference type="Rhea" id="RHEA-COMP:17339"/>
        <dbReference type="Rhea" id="RHEA-COMP:17340"/>
        <dbReference type="ChEBI" id="CHEBI:33019"/>
        <dbReference type="ChEBI" id="CHEBI:61560"/>
        <dbReference type="ChEBI" id="CHEBI:173112"/>
        <dbReference type="EC" id="2.7.7.7"/>
    </reaction>
</comment>
<evidence type="ECO:0000313" key="18">
    <source>
        <dbReference type="Proteomes" id="UP000294682"/>
    </source>
</evidence>
<keyword evidence="4 13" id="KW-0808">Transferase</keyword>
<evidence type="ECO:0000256" key="11">
    <source>
        <dbReference type="ARBA" id="ARBA00049244"/>
    </source>
</evidence>
<dbReference type="InterPro" id="IPR043502">
    <property type="entry name" value="DNA/RNA_pol_sf"/>
</dbReference>
<evidence type="ECO:0000256" key="14">
    <source>
        <dbReference type="SAM" id="MobiDB-lite"/>
    </source>
</evidence>
<dbReference type="InterPro" id="IPR020046">
    <property type="entry name" value="5-3_exonucl_a-hlix_arch_N"/>
</dbReference>
<keyword evidence="5 13" id="KW-0548">Nucleotidyltransferase</keyword>
<keyword evidence="9 13" id="KW-0238">DNA-binding</keyword>
<dbReference type="Gene3D" id="3.40.50.1010">
    <property type="entry name" value="5'-nuclease"/>
    <property type="match status" value="1"/>
</dbReference>
<evidence type="ECO:0000259" key="16">
    <source>
        <dbReference type="SMART" id="SM00482"/>
    </source>
</evidence>
<dbReference type="NCBIfam" id="NF004397">
    <property type="entry name" value="PRK05755.1"/>
    <property type="match status" value="1"/>
</dbReference>
<dbReference type="PRINTS" id="PR00868">
    <property type="entry name" value="DNAPOLI"/>
</dbReference>
<evidence type="ECO:0000259" key="15">
    <source>
        <dbReference type="SMART" id="SM00475"/>
    </source>
</evidence>
<evidence type="ECO:0000256" key="9">
    <source>
        <dbReference type="ARBA" id="ARBA00023125"/>
    </source>
</evidence>
<dbReference type="EC" id="2.7.7.7" evidence="2 12"/>
<accession>A0A9X8UM47</accession>
<evidence type="ECO:0000313" key="17">
    <source>
        <dbReference type="EMBL" id="TCL45327.1"/>
    </source>
</evidence>
<dbReference type="GO" id="GO:0006261">
    <property type="term" value="P:DNA-templated DNA replication"/>
    <property type="evidence" value="ECO:0007669"/>
    <property type="project" value="UniProtKB-UniRule"/>
</dbReference>
<organism evidence="17 18">
    <name type="scientific">Harryflintia acetispora</name>
    <dbReference type="NCBI Taxonomy" id="1849041"/>
    <lineage>
        <taxon>Bacteria</taxon>
        <taxon>Bacillati</taxon>
        <taxon>Bacillota</taxon>
        <taxon>Clostridia</taxon>
        <taxon>Eubacteriales</taxon>
        <taxon>Oscillospiraceae</taxon>
        <taxon>Harryflintia</taxon>
    </lineage>
</organism>
<keyword evidence="10 13" id="KW-0234">DNA repair</keyword>
<dbReference type="FunFam" id="1.10.150.20:FF:000003">
    <property type="entry name" value="DNA polymerase I"/>
    <property type="match status" value="1"/>
</dbReference>
<dbReference type="PANTHER" id="PTHR10133:SF27">
    <property type="entry name" value="DNA POLYMERASE NU"/>
    <property type="match status" value="1"/>
</dbReference>
<comment type="similarity">
    <text evidence="1 13">Belongs to the DNA polymerase type-A family.</text>
</comment>
<dbReference type="Gene3D" id="1.10.150.20">
    <property type="entry name" value="5' to 3' exonuclease, C-terminal subdomain"/>
    <property type="match status" value="2"/>
</dbReference>
<dbReference type="InterPro" id="IPR036279">
    <property type="entry name" value="5-3_exonuclease_C_sf"/>
</dbReference>
<dbReference type="Proteomes" id="UP000294682">
    <property type="component" value="Unassembled WGS sequence"/>
</dbReference>
<dbReference type="PANTHER" id="PTHR10133">
    <property type="entry name" value="DNA POLYMERASE I"/>
    <property type="match status" value="1"/>
</dbReference>
<dbReference type="InterPro" id="IPR008918">
    <property type="entry name" value="HhH2"/>
</dbReference>
<comment type="caution">
    <text evidence="17">The sequence shown here is derived from an EMBL/GenBank/DDBJ whole genome shotgun (WGS) entry which is preliminary data.</text>
</comment>
<keyword evidence="13" id="KW-0269">Exonuclease</keyword>
<reference evidence="17 18" key="1">
    <citation type="submission" date="2019-03" db="EMBL/GenBank/DDBJ databases">
        <title>Genomic Encyclopedia of Type Strains, Phase IV (KMG-IV): sequencing the most valuable type-strain genomes for metagenomic binning, comparative biology and taxonomic classification.</title>
        <authorList>
            <person name="Goeker M."/>
        </authorList>
    </citation>
    <scope>NUCLEOTIDE SEQUENCE [LARGE SCALE GENOMIC DNA]</scope>
    <source>
        <strain evidence="17 18">DSM 100433</strain>
    </source>
</reference>
<dbReference type="SUPFAM" id="SSF53098">
    <property type="entry name" value="Ribonuclease H-like"/>
    <property type="match status" value="1"/>
</dbReference>
<evidence type="ECO:0000256" key="1">
    <source>
        <dbReference type="ARBA" id="ARBA00007705"/>
    </source>
</evidence>
<dbReference type="Gene3D" id="1.20.1060.10">
    <property type="entry name" value="Taq DNA Polymerase, Chain T, domain 4"/>
    <property type="match status" value="1"/>
</dbReference>
<evidence type="ECO:0000256" key="3">
    <source>
        <dbReference type="ARBA" id="ARBA00020311"/>
    </source>
</evidence>
<evidence type="ECO:0000256" key="7">
    <source>
        <dbReference type="ARBA" id="ARBA00022763"/>
    </source>
</evidence>
<dbReference type="InterPro" id="IPR054690">
    <property type="entry name" value="DNA_polI_exonuclease"/>
</dbReference>
<dbReference type="InterPro" id="IPR020045">
    <property type="entry name" value="DNA_polI_H3TH"/>
</dbReference>
<dbReference type="CDD" id="cd09859">
    <property type="entry name" value="PIN_53EXO"/>
    <property type="match status" value="1"/>
</dbReference>
<dbReference type="Gene3D" id="3.30.420.10">
    <property type="entry name" value="Ribonuclease H-like superfamily/Ribonuclease H"/>
    <property type="match status" value="1"/>
</dbReference>
<dbReference type="InterPro" id="IPR019760">
    <property type="entry name" value="DNA-dir_DNA_pol_A_CS"/>
</dbReference>
<feature type="domain" description="DNA-directed DNA polymerase family A palm" evidence="16">
    <location>
        <begin position="646"/>
        <end position="852"/>
    </location>
</feature>
<dbReference type="GO" id="GO:0003887">
    <property type="term" value="F:DNA-directed DNA polymerase activity"/>
    <property type="evidence" value="ECO:0007669"/>
    <property type="project" value="UniProtKB-UniRule"/>
</dbReference>
<dbReference type="Pfam" id="PF22619">
    <property type="entry name" value="DNA_polI_exo1"/>
    <property type="match status" value="1"/>
</dbReference>
<dbReference type="InterPro" id="IPR002298">
    <property type="entry name" value="DNA_polymerase_A"/>
</dbReference>
<dbReference type="SUPFAM" id="SSF56672">
    <property type="entry name" value="DNA/RNA polymerases"/>
    <property type="match status" value="1"/>
</dbReference>
<comment type="function">
    <text evidence="13">In addition to polymerase activity, this DNA polymerase exhibits 5'-3' exonuclease activity.</text>
</comment>
<comment type="subunit">
    <text evidence="13">Single-chain monomer with multiple functions.</text>
</comment>
<dbReference type="InterPro" id="IPR002421">
    <property type="entry name" value="5-3_exonuclease"/>
</dbReference>
<dbReference type="NCBIfam" id="TIGR00593">
    <property type="entry name" value="pola"/>
    <property type="match status" value="1"/>
</dbReference>
<feature type="domain" description="5'-3' exonuclease" evidence="15">
    <location>
        <begin position="1"/>
        <end position="263"/>
    </location>
</feature>
<evidence type="ECO:0000256" key="8">
    <source>
        <dbReference type="ARBA" id="ARBA00022932"/>
    </source>
</evidence>
<dbReference type="InterPro" id="IPR018320">
    <property type="entry name" value="DNA_polymerase_1"/>
</dbReference>
<dbReference type="Pfam" id="PF01367">
    <property type="entry name" value="5_3_exonuc"/>
    <property type="match status" value="1"/>
</dbReference>
<dbReference type="FunFam" id="1.10.150.20:FF:000002">
    <property type="entry name" value="DNA polymerase I"/>
    <property type="match status" value="1"/>
</dbReference>
<keyword evidence="13" id="KW-0540">Nuclease</keyword>
<dbReference type="SMART" id="SM00475">
    <property type="entry name" value="53EXOc"/>
    <property type="match status" value="1"/>
</dbReference>
<dbReference type="CDD" id="cd06140">
    <property type="entry name" value="DNA_polA_I_Bacillus_like_exo"/>
    <property type="match status" value="1"/>
</dbReference>
<dbReference type="Gene3D" id="3.30.70.370">
    <property type="match status" value="1"/>
</dbReference>
<dbReference type="Pfam" id="PF00476">
    <property type="entry name" value="DNA_pol_A"/>
    <property type="match status" value="1"/>
</dbReference>
<evidence type="ECO:0000256" key="2">
    <source>
        <dbReference type="ARBA" id="ARBA00012417"/>
    </source>
</evidence>
<evidence type="ECO:0000256" key="4">
    <source>
        <dbReference type="ARBA" id="ARBA00022679"/>
    </source>
</evidence>
<evidence type="ECO:0000256" key="13">
    <source>
        <dbReference type="RuleBase" id="RU004460"/>
    </source>
</evidence>
<dbReference type="PROSITE" id="PS00447">
    <property type="entry name" value="DNA_POLYMERASE_A"/>
    <property type="match status" value="1"/>
</dbReference>
<dbReference type="InterPro" id="IPR001098">
    <property type="entry name" value="DNA-dir_DNA_pol_A_palm_dom"/>
</dbReference>
<dbReference type="EMBL" id="SLUK01000001">
    <property type="protein sequence ID" value="TCL45327.1"/>
    <property type="molecule type" value="Genomic_DNA"/>
</dbReference>
<evidence type="ECO:0000256" key="10">
    <source>
        <dbReference type="ARBA" id="ARBA00023204"/>
    </source>
</evidence>
<dbReference type="InterPro" id="IPR012337">
    <property type="entry name" value="RNaseH-like_sf"/>
</dbReference>
<evidence type="ECO:0000256" key="5">
    <source>
        <dbReference type="ARBA" id="ARBA00022695"/>
    </source>
</evidence>
<dbReference type="SMART" id="SM00482">
    <property type="entry name" value="POLAc"/>
    <property type="match status" value="1"/>
</dbReference>